<keyword evidence="11" id="KW-1185">Reference proteome</keyword>
<evidence type="ECO:0000313" key="10">
    <source>
        <dbReference type="EMBL" id="OII75756.1"/>
    </source>
</evidence>
<dbReference type="PANTHER" id="PTHR43706">
    <property type="entry name" value="NADH DEHYDROGENASE"/>
    <property type="match status" value="1"/>
</dbReference>
<sequence>MKLLTLGLINISPEFKRNMIFHLRWLSSSSVACLKRYAECTDSSERSSIPCNFFRNHAIEKARWRIKDTLLRMGIISPPSTNKSNSRKKVVILGTGWGFAAFAPRLDIYKHDICVISPHKAFYFTPLLTHIISGRLPNRVCEEPVETFTFRGKHEVMKHILGSAIEIDGENKQVVYMDESTKNTHKLPYDYLVINVGSANATFIPGIKEYALYLRNVEDSLKIRAAVLSRIDEVFKEWNTLEDDQKRKKLSFIVAGGGPTGVEIAGAFAELIKSLLKEKKYGHLQPFISIKLIEMSPKLLPTTGDNIPEYAKHILGNKAKVKLLLKTKLLKVGPDSVQVQYQDKTEDNIPYGVFVWASGASPSELTKHICETIPEQSKNPRAINVDEKLRVIGLQYVYALGDCALVTPKKLSNSWESIFQEAQKHSYGPSVDYLRHIMLSSEFPQLVNLPFVKDLPENSKPLTAEEFRDLLIKVDELYHPPPPTAQGASQQGRYLAGIFNNYLTEAEKQRCDAFLYNWRGSSCYIYDDNIAFYSPYFSLLGGLHTKLFWQIIYASMEPSWGAMYTLVKAWLSYAFKFPQYFPKS</sequence>
<comment type="catalytic activity">
    <reaction evidence="8">
        <text>a ubiquinone + NADH + H(+) = a ubiquinol + NAD(+)</text>
        <dbReference type="Rhea" id="RHEA:23152"/>
        <dbReference type="Rhea" id="RHEA-COMP:9565"/>
        <dbReference type="Rhea" id="RHEA-COMP:9566"/>
        <dbReference type="ChEBI" id="CHEBI:15378"/>
        <dbReference type="ChEBI" id="CHEBI:16389"/>
        <dbReference type="ChEBI" id="CHEBI:17976"/>
        <dbReference type="ChEBI" id="CHEBI:57540"/>
        <dbReference type="ChEBI" id="CHEBI:57945"/>
    </reaction>
</comment>
<evidence type="ECO:0000256" key="6">
    <source>
        <dbReference type="ARBA" id="ARBA00023027"/>
    </source>
</evidence>
<dbReference type="EC" id="1.6.5.9" evidence="2"/>
<dbReference type="InterPro" id="IPR023753">
    <property type="entry name" value="FAD/NAD-binding_dom"/>
</dbReference>
<dbReference type="Gene3D" id="3.50.50.100">
    <property type="match status" value="2"/>
</dbReference>
<keyword evidence="3" id="KW-0285">Flavoprotein</keyword>
<evidence type="ECO:0000256" key="1">
    <source>
        <dbReference type="ARBA" id="ARBA00005272"/>
    </source>
</evidence>
<keyword evidence="4" id="KW-0274">FAD</keyword>
<dbReference type="AlphaFoldDB" id="A0A1J4MRW8"/>
<name>A0A1J4MRW8_9CRYT</name>
<dbReference type="Pfam" id="PF07992">
    <property type="entry name" value="Pyr_redox_2"/>
    <property type="match status" value="1"/>
</dbReference>
<dbReference type="SUPFAM" id="SSF51905">
    <property type="entry name" value="FAD/NAD(P)-binding domain"/>
    <property type="match status" value="2"/>
</dbReference>
<accession>A0A1J4MRW8</accession>
<dbReference type="PANTHER" id="PTHR43706:SF47">
    <property type="entry name" value="EXTERNAL NADH-UBIQUINONE OXIDOREDUCTASE 1, MITOCHONDRIAL-RELATED"/>
    <property type="match status" value="1"/>
</dbReference>
<evidence type="ECO:0000256" key="7">
    <source>
        <dbReference type="ARBA" id="ARBA00047599"/>
    </source>
</evidence>
<organism evidence="10 11">
    <name type="scientific">Cryptosporidium andersoni</name>
    <dbReference type="NCBI Taxonomy" id="117008"/>
    <lineage>
        <taxon>Eukaryota</taxon>
        <taxon>Sar</taxon>
        <taxon>Alveolata</taxon>
        <taxon>Apicomplexa</taxon>
        <taxon>Conoidasida</taxon>
        <taxon>Coccidia</taxon>
        <taxon>Eucoccidiorida</taxon>
        <taxon>Eimeriorina</taxon>
        <taxon>Cryptosporidiidae</taxon>
        <taxon>Cryptosporidium</taxon>
    </lineage>
</organism>
<evidence type="ECO:0000313" key="11">
    <source>
        <dbReference type="Proteomes" id="UP000186804"/>
    </source>
</evidence>
<evidence type="ECO:0000256" key="3">
    <source>
        <dbReference type="ARBA" id="ARBA00022630"/>
    </source>
</evidence>
<dbReference type="GeneID" id="92367185"/>
<feature type="domain" description="FAD/NAD(P)-binding" evidence="9">
    <location>
        <begin position="88"/>
        <end position="414"/>
    </location>
</feature>
<dbReference type="OrthoDB" id="3244603at2759"/>
<comment type="similarity">
    <text evidence="1">Belongs to the NADH dehydrogenase family.</text>
</comment>
<proteinExistence type="inferred from homology"/>
<gene>
    <name evidence="10" type="ORF">cand_030010</name>
</gene>
<dbReference type="GO" id="GO:0005739">
    <property type="term" value="C:mitochondrion"/>
    <property type="evidence" value="ECO:0007669"/>
    <property type="project" value="TreeGrafter"/>
</dbReference>
<dbReference type="EMBL" id="LRBS01000085">
    <property type="protein sequence ID" value="OII75756.1"/>
    <property type="molecule type" value="Genomic_DNA"/>
</dbReference>
<dbReference type="VEuPathDB" id="CryptoDB:cand_030010"/>
<comment type="catalytic activity">
    <reaction evidence="7">
        <text>a quinone + NADH + H(+) = a quinol + NAD(+)</text>
        <dbReference type="Rhea" id="RHEA:46160"/>
        <dbReference type="ChEBI" id="CHEBI:15378"/>
        <dbReference type="ChEBI" id="CHEBI:24646"/>
        <dbReference type="ChEBI" id="CHEBI:57540"/>
        <dbReference type="ChEBI" id="CHEBI:57945"/>
        <dbReference type="ChEBI" id="CHEBI:132124"/>
        <dbReference type="EC" id="1.6.5.9"/>
    </reaction>
</comment>
<evidence type="ECO:0000256" key="8">
    <source>
        <dbReference type="ARBA" id="ARBA00049010"/>
    </source>
</evidence>
<dbReference type="InterPro" id="IPR045024">
    <property type="entry name" value="NDH-2"/>
</dbReference>
<reference evidence="10 11" key="1">
    <citation type="submission" date="2016-10" db="EMBL/GenBank/DDBJ databases">
        <title>Reductive evolution of mitochondrial metabolism and differential evolution of invasion-related proteins in Cryptosporidium.</title>
        <authorList>
            <person name="Liu S."/>
            <person name="Roellig D.M."/>
            <person name="Guo Y."/>
            <person name="Li N."/>
            <person name="Frace M.A."/>
            <person name="Tang K."/>
            <person name="Zhang L."/>
            <person name="Feng Y."/>
            <person name="Xiao L."/>
        </authorList>
    </citation>
    <scope>NUCLEOTIDE SEQUENCE [LARGE SCALE GENOMIC DNA]</scope>
    <source>
        <strain evidence="10">30847</strain>
    </source>
</reference>
<evidence type="ECO:0000259" key="9">
    <source>
        <dbReference type="Pfam" id="PF07992"/>
    </source>
</evidence>
<dbReference type="Proteomes" id="UP000186804">
    <property type="component" value="Unassembled WGS sequence"/>
</dbReference>
<dbReference type="GO" id="GO:0050136">
    <property type="term" value="F:NADH dehydrogenase (quinone) (non-electrogenic) activity"/>
    <property type="evidence" value="ECO:0007669"/>
    <property type="project" value="UniProtKB-EC"/>
</dbReference>
<evidence type="ECO:0000256" key="4">
    <source>
        <dbReference type="ARBA" id="ARBA00022827"/>
    </source>
</evidence>
<dbReference type="RefSeq" id="XP_067067602.1">
    <property type="nucleotide sequence ID" value="XM_067213228.1"/>
</dbReference>
<evidence type="ECO:0000256" key="2">
    <source>
        <dbReference type="ARBA" id="ARBA00012637"/>
    </source>
</evidence>
<comment type="caution">
    <text evidence="10">The sequence shown here is derived from an EMBL/GenBank/DDBJ whole genome shotgun (WGS) entry which is preliminary data.</text>
</comment>
<keyword evidence="5" id="KW-0560">Oxidoreductase</keyword>
<keyword evidence="6" id="KW-0520">NAD</keyword>
<dbReference type="InterPro" id="IPR036188">
    <property type="entry name" value="FAD/NAD-bd_sf"/>
</dbReference>
<protein>
    <recommendedName>
        <fullName evidence="2">NADH:ubiquinone reductase (non-electrogenic)</fullName>
        <ecNumber evidence="2">1.6.5.9</ecNumber>
    </recommendedName>
</protein>
<evidence type="ECO:0000256" key="5">
    <source>
        <dbReference type="ARBA" id="ARBA00023002"/>
    </source>
</evidence>